<sequence>MGKGDRHKILADAQDNDGNSNTKNNEKKIMRKEIERQRRQHMSNLHASLRSLLPLESIKGKHSATDHINEAVNYIKQMEKTIQELSLKRDQLKNISNLEALDHGGSSSHNYLMKCVNINPYSGGLEIVISGVVGEENLQLSSVLEALLEEGLDVASFISSQTDEGYFLTIQTEVEDLASIDISGLQQKLHHIIN</sequence>
<keyword evidence="2" id="KW-1185">Reference proteome</keyword>
<name>A0ACC1X3U9_MELAZ</name>
<dbReference type="EMBL" id="CM051404">
    <property type="protein sequence ID" value="KAJ4706135.1"/>
    <property type="molecule type" value="Genomic_DNA"/>
</dbReference>
<reference evidence="1 2" key="1">
    <citation type="journal article" date="2023" name="Science">
        <title>Complex scaffold remodeling in plant triterpene biosynthesis.</title>
        <authorList>
            <person name="De La Pena R."/>
            <person name="Hodgson H."/>
            <person name="Liu J.C."/>
            <person name="Stephenson M.J."/>
            <person name="Martin A.C."/>
            <person name="Owen C."/>
            <person name="Harkess A."/>
            <person name="Leebens-Mack J."/>
            <person name="Jimenez L.E."/>
            <person name="Osbourn A."/>
            <person name="Sattely E.S."/>
        </authorList>
    </citation>
    <scope>NUCLEOTIDE SEQUENCE [LARGE SCALE GENOMIC DNA]</scope>
    <source>
        <strain evidence="2">cv. JPN11</strain>
        <tissue evidence="1">Leaf</tissue>
    </source>
</reference>
<comment type="caution">
    <text evidence="1">The sequence shown here is derived from an EMBL/GenBank/DDBJ whole genome shotgun (WGS) entry which is preliminary data.</text>
</comment>
<accession>A0ACC1X3U9</accession>
<evidence type="ECO:0000313" key="1">
    <source>
        <dbReference type="EMBL" id="KAJ4706135.1"/>
    </source>
</evidence>
<protein>
    <submittedName>
        <fullName evidence="1">Transcription factor</fullName>
    </submittedName>
</protein>
<gene>
    <name evidence="1" type="ORF">OWV82_019825</name>
</gene>
<proteinExistence type="predicted"/>
<evidence type="ECO:0000313" key="2">
    <source>
        <dbReference type="Proteomes" id="UP001164539"/>
    </source>
</evidence>
<organism evidence="1 2">
    <name type="scientific">Melia azedarach</name>
    <name type="common">Chinaberry tree</name>
    <dbReference type="NCBI Taxonomy" id="155640"/>
    <lineage>
        <taxon>Eukaryota</taxon>
        <taxon>Viridiplantae</taxon>
        <taxon>Streptophyta</taxon>
        <taxon>Embryophyta</taxon>
        <taxon>Tracheophyta</taxon>
        <taxon>Spermatophyta</taxon>
        <taxon>Magnoliopsida</taxon>
        <taxon>eudicotyledons</taxon>
        <taxon>Gunneridae</taxon>
        <taxon>Pentapetalae</taxon>
        <taxon>rosids</taxon>
        <taxon>malvids</taxon>
        <taxon>Sapindales</taxon>
        <taxon>Meliaceae</taxon>
        <taxon>Melia</taxon>
    </lineage>
</organism>
<dbReference type="Proteomes" id="UP001164539">
    <property type="component" value="Chromosome 11"/>
</dbReference>